<feature type="domain" description="DUF7580" evidence="2">
    <location>
        <begin position="197"/>
        <end position="541"/>
    </location>
</feature>
<sequence>MPTGFEIAGLALAIFPIIIEGIKFYANEKDAVSDILNYQRLLTRIARDLDREQIIFRNSCQRFLEDIAAHCSVGEDELSGMVQNPKDPRWTQGLLVREEVFHRASVQQYLHAVEDMHEELSKVKELIGIQSGSGQPALLDKKTRRRQWKKIILVLKKDSITDHLAKAEKLNSFLARLTEQNQPTATNRHASRRSTKHYKRIRSHAIDLYNILKAQFPAHPACECALQPHHVNMRLEFRSAQSTAKGLYFHTIFTSETAFNSSSNWREIESEPWGTNPADLCQDTIHSAQVQFVVTPPVSSQGSSVSTNEPEISNLCAVITGPASKDWLGCIASHKGQQHRIRAMDHQKRLPAFDTIETVSLGDVLGDNCFGEEQRLRLALKLASSVMQLHTTDWLTDYWSKSDISFLRSSYGVIDFDNPLIGRTFGNTSYSMTTLSQNLPRPMLHAYIPCLFSLGIVLLELRYRTLFEDLKTEHERTMIPEISDLATARRLSSDMVGSPNYRNAVLRCILGLDAAYQSLTEAKFQDEVEDKIVFLLAEDLKTYCAKGSVEACL</sequence>
<evidence type="ECO:0000313" key="4">
    <source>
        <dbReference type="Proteomes" id="UP001147782"/>
    </source>
</evidence>
<dbReference type="PANTHER" id="PTHR35186:SF4">
    <property type="entry name" value="PRION-INHIBITION AND PROPAGATION HELO DOMAIN-CONTAINING PROTEIN"/>
    <property type="match status" value="1"/>
</dbReference>
<proteinExistence type="predicted"/>
<dbReference type="GeneID" id="81439225"/>
<dbReference type="AlphaFoldDB" id="A0A9W9S471"/>
<feature type="signal peptide" evidence="1">
    <location>
        <begin position="1"/>
        <end position="21"/>
    </location>
</feature>
<gene>
    <name evidence="3" type="ORF">N7496_007117</name>
</gene>
<accession>A0A9W9S471</accession>
<evidence type="ECO:0000313" key="3">
    <source>
        <dbReference type="EMBL" id="KAJ5371025.1"/>
    </source>
</evidence>
<dbReference type="EMBL" id="JAPZBS010000005">
    <property type="protein sequence ID" value="KAJ5371025.1"/>
    <property type="molecule type" value="Genomic_DNA"/>
</dbReference>
<keyword evidence="1" id="KW-0732">Signal</keyword>
<keyword evidence="4" id="KW-1185">Reference proteome</keyword>
<dbReference type="OrthoDB" id="3565018at2759"/>
<organism evidence="3 4">
    <name type="scientific">Penicillium cataractarum</name>
    <dbReference type="NCBI Taxonomy" id="2100454"/>
    <lineage>
        <taxon>Eukaryota</taxon>
        <taxon>Fungi</taxon>
        <taxon>Dikarya</taxon>
        <taxon>Ascomycota</taxon>
        <taxon>Pezizomycotina</taxon>
        <taxon>Eurotiomycetes</taxon>
        <taxon>Eurotiomycetidae</taxon>
        <taxon>Eurotiales</taxon>
        <taxon>Aspergillaceae</taxon>
        <taxon>Penicillium</taxon>
    </lineage>
</organism>
<dbReference type="Proteomes" id="UP001147782">
    <property type="component" value="Unassembled WGS sequence"/>
</dbReference>
<protein>
    <submittedName>
        <fullName evidence="3">Synaptobrevin</fullName>
    </submittedName>
</protein>
<reference evidence="3" key="2">
    <citation type="journal article" date="2023" name="IMA Fungus">
        <title>Comparative genomic study of the Penicillium genus elucidates a diverse pangenome and 15 lateral gene transfer events.</title>
        <authorList>
            <person name="Petersen C."/>
            <person name="Sorensen T."/>
            <person name="Nielsen M.R."/>
            <person name="Sondergaard T.E."/>
            <person name="Sorensen J.L."/>
            <person name="Fitzpatrick D.A."/>
            <person name="Frisvad J.C."/>
            <person name="Nielsen K.L."/>
        </authorList>
    </citation>
    <scope>NUCLEOTIDE SEQUENCE</scope>
    <source>
        <strain evidence="3">IBT 29864</strain>
    </source>
</reference>
<name>A0A9W9S471_9EURO</name>
<dbReference type="Pfam" id="PF24476">
    <property type="entry name" value="DUF7580"/>
    <property type="match status" value="1"/>
</dbReference>
<dbReference type="InterPro" id="IPR056002">
    <property type="entry name" value="DUF7580"/>
</dbReference>
<dbReference type="PANTHER" id="PTHR35186">
    <property type="entry name" value="ANK_REP_REGION DOMAIN-CONTAINING PROTEIN"/>
    <property type="match status" value="1"/>
</dbReference>
<dbReference type="RefSeq" id="XP_056555459.1">
    <property type="nucleotide sequence ID" value="XM_056700046.1"/>
</dbReference>
<evidence type="ECO:0000259" key="2">
    <source>
        <dbReference type="Pfam" id="PF24476"/>
    </source>
</evidence>
<feature type="chain" id="PRO_5040758808" evidence="1">
    <location>
        <begin position="22"/>
        <end position="553"/>
    </location>
</feature>
<comment type="caution">
    <text evidence="3">The sequence shown here is derived from an EMBL/GenBank/DDBJ whole genome shotgun (WGS) entry which is preliminary data.</text>
</comment>
<reference evidence="3" key="1">
    <citation type="submission" date="2022-11" db="EMBL/GenBank/DDBJ databases">
        <authorList>
            <person name="Petersen C."/>
        </authorList>
    </citation>
    <scope>NUCLEOTIDE SEQUENCE</scope>
    <source>
        <strain evidence="3">IBT 29864</strain>
    </source>
</reference>
<evidence type="ECO:0000256" key="1">
    <source>
        <dbReference type="SAM" id="SignalP"/>
    </source>
</evidence>